<evidence type="ECO:0000313" key="2">
    <source>
        <dbReference type="Proteomes" id="UP000282084"/>
    </source>
</evidence>
<keyword evidence="2" id="KW-1185">Reference proteome</keyword>
<dbReference type="AlphaFoldDB" id="A0A495VZ93"/>
<reference evidence="1 2" key="1">
    <citation type="submission" date="2018-10" db="EMBL/GenBank/DDBJ databases">
        <title>Sequencing the genomes of 1000 actinobacteria strains.</title>
        <authorList>
            <person name="Klenk H.-P."/>
        </authorList>
    </citation>
    <scope>NUCLEOTIDE SEQUENCE [LARGE SCALE GENOMIC DNA]</scope>
    <source>
        <strain evidence="1 2">DSM 43800</strain>
    </source>
</reference>
<dbReference type="OrthoDB" id="3668204at2"/>
<accession>A0A495VZ93</accession>
<dbReference type="EMBL" id="RBXO01000001">
    <property type="protein sequence ID" value="RKT54762.1"/>
    <property type="molecule type" value="Genomic_DNA"/>
</dbReference>
<dbReference type="RefSeq" id="WP_121006586.1">
    <property type="nucleotide sequence ID" value="NZ_RBXO01000001.1"/>
</dbReference>
<comment type="caution">
    <text evidence="1">The sequence shown here is derived from an EMBL/GenBank/DDBJ whole genome shotgun (WGS) entry which is preliminary data.</text>
</comment>
<evidence type="ECO:0000313" key="1">
    <source>
        <dbReference type="EMBL" id="RKT54762.1"/>
    </source>
</evidence>
<name>A0A495VZ93_9PSEU</name>
<gene>
    <name evidence="1" type="ORF">C8E97_3410</name>
</gene>
<sequence>MGNFESWPGPGLLTRLRVCRPGEQLLWAVNRTTFYLDVEGLDALGNPRKGLLGRGARAAGGFTLDVVGSALFGSEDATGSDRPPAPDHLLFGPGPGCLAHQAVPSIPVAPGKRGVALWALTGQRLVVARAYDRQPPPEPEKSFLGKAMTIGKGVVDFGVDAAKIIAGNYHDYGRNTSGQPVALPEVSVLHEFPRAAIASVAPSAREKKPCLRVSFVDGSGVDFLFPDEGSARRALDLTNGAR</sequence>
<organism evidence="1 2">
    <name type="scientific">Saccharothrix australiensis</name>
    <dbReference type="NCBI Taxonomy" id="2072"/>
    <lineage>
        <taxon>Bacteria</taxon>
        <taxon>Bacillati</taxon>
        <taxon>Actinomycetota</taxon>
        <taxon>Actinomycetes</taxon>
        <taxon>Pseudonocardiales</taxon>
        <taxon>Pseudonocardiaceae</taxon>
        <taxon>Saccharothrix</taxon>
    </lineage>
</organism>
<proteinExistence type="predicted"/>
<protein>
    <submittedName>
        <fullName evidence="1">Uncharacterized protein</fullName>
    </submittedName>
</protein>
<dbReference type="Proteomes" id="UP000282084">
    <property type="component" value="Unassembled WGS sequence"/>
</dbReference>